<dbReference type="EMBL" id="BPLR01007773">
    <property type="protein sequence ID" value="GIY19562.1"/>
    <property type="molecule type" value="Genomic_DNA"/>
</dbReference>
<accession>A0AAV4RGJ3</accession>
<keyword evidence="1" id="KW-0472">Membrane</keyword>
<sequence length="365" mass="40879">MLAGAQLVTFLQRLISRSTDLHKARCPTPVAAQETGTCPQAKSAIQKIRRRVAGRDPAEVLAFERRCLVVASVGLLLAFLLWCIAVSTDFGSTFCRRVVPHLRESQQQLFRPQPLWPLTICKVQVPERHAGGHKLVSTHLYYLRHLYATTTDYSPPKNSSKNSEVDRRFWVSKTPSFVTGWGTIAAIRKIQKPFPFIVLFACRFFSQQQARLLCVGFDPILELHAHRDGLRHHHLLADRHGLRVRALHLQGAPIHVQEAGRGVHFIAAGCSLVVIEVVINSVEYEEQYRQLATPKERSGPTATRSCSFASPSSCSLVCGLTFLICSRKKKGDRSDRNGVDDEPHILAGCEPLLFLSLFVIYKRGI</sequence>
<evidence type="ECO:0000313" key="3">
    <source>
        <dbReference type="Proteomes" id="UP001054945"/>
    </source>
</evidence>
<keyword evidence="3" id="KW-1185">Reference proteome</keyword>
<keyword evidence="1" id="KW-0812">Transmembrane</keyword>
<evidence type="ECO:0000313" key="2">
    <source>
        <dbReference type="EMBL" id="GIY19562.1"/>
    </source>
</evidence>
<reference evidence="2 3" key="1">
    <citation type="submission" date="2021-06" db="EMBL/GenBank/DDBJ databases">
        <title>Caerostris extrusa draft genome.</title>
        <authorList>
            <person name="Kono N."/>
            <person name="Arakawa K."/>
        </authorList>
    </citation>
    <scope>NUCLEOTIDE SEQUENCE [LARGE SCALE GENOMIC DNA]</scope>
</reference>
<evidence type="ECO:0000256" key="1">
    <source>
        <dbReference type="SAM" id="Phobius"/>
    </source>
</evidence>
<name>A0AAV4RGJ3_CAEEX</name>
<comment type="caution">
    <text evidence="2">The sequence shown here is derived from an EMBL/GenBank/DDBJ whole genome shotgun (WGS) entry which is preliminary data.</text>
</comment>
<keyword evidence="1" id="KW-1133">Transmembrane helix</keyword>
<gene>
    <name evidence="2" type="primary">AVEN_42877_1</name>
    <name evidence="2" type="ORF">CEXT_738641</name>
</gene>
<feature type="transmembrane region" description="Helical" evidence="1">
    <location>
        <begin position="67"/>
        <end position="87"/>
    </location>
</feature>
<proteinExistence type="predicted"/>
<dbReference type="AlphaFoldDB" id="A0AAV4RGJ3"/>
<protein>
    <submittedName>
        <fullName evidence="2">Uncharacterized protein</fullName>
    </submittedName>
</protein>
<dbReference type="Proteomes" id="UP001054945">
    <property type="component" value="Unassembled WGS sequence"/>
</dbReference>
<organism evidence="2 3">
    <name type="scientific">Caerostris extrusa</name>
    <name type="common">Bark spider</name>
    <name type="synonym">Caerostris bankana</name>
    <dbReference type="NCBI Taxonomy" id="172846"/>
    <lineage>
        <taxon>Eukaryota</taxon>
        <taxon>Metazoa</taxon>
        <taxon>Ecdysozoa</taxon>
        <taxon>Arthropoda</taxon>
        <taxon>Chelicerata</taxon>
        <taxon>Arachnida</taxon>
        <taxon>Araneae</taxon>
        <taxon>Araneomorphae</taxon>
        <taxon>Entelegynae</taxon>
        <taxon>Araneoidea</taxon>
        <taxon>Araneidae</taxon>
        <taxon>Caerostris</taxon>
    </lineage>
</organism>